<dbReference type="GO" id="GO:0019867">
    <property type="term" value="C:outer membrane"/>
    <property type="evidence" value="ECO:0007669"/>
    <property type="project" value="InterPro"/>
</dbReference>
<evidence type="ECO:0000259" key="5">
    <source>
        <dbReference type="Pfam" id="PF01103"/>
    </source>
</evidence>
<feature type="non-terminal residue" evidence="7">
    <location>
        <position position="1"/>
    </location>
</feature>
<organism evidence="7">
    <name type="scientific">Desulfurivibrio alkaliphilus</name>
    <dbReference type="NCBI Taxonomy" id="427923"/>
    <lineage>
        <taxon>Bacteria</taxon>
        <taxon>Pseudomonadati</taxon>
        <taxon>Thermodesulfobacteriota</taxon>
        <taxon>Desulfobulbia</taxon>
        <taxon>Desulfobulbales</taxon>
        <taxon>Desulfobulbaceae</taxon>
        <taxon>Desulfurivibrio</taxon>
    </lineage>
</organism>
<comment type="subcellular location">
    <subcellularLocation>
        <location evidence="1">Membrane</location>
    </subcellularLocation>
</comment>
<evidence type="ECO:0000259" key="6">
    <source>
        <dbReference type="Pfam" id="PF07244"/>
    </source>
</evidence>
<gene>
    <name evidence="7" type="ORF">ENN98_02155</name>
</gene>
<dbReference type="InterPro" id="IPR000184">
    <property type="entry name" value="Bac_surfAg_D15"/>
</dbReference>
<dbReference type="Gene3D" id="3.10.20.310">
    <property type="entry name" value="membrane protein fhac"/>
    <property type="match status" value="1"/>
</dbReference>
<feature type="domain" description="POTRA" evidence="6">
    <location>
        <begin position="104"/>
        <end position="181"/>
    </location>
</feature>
<dbReference type="PANTHER" id="PTHR12815">
    <property type="entry name" value="SORTING AND ASSEMBLY MACHINERY SAMM50 PROTEIN FAMILY MEMBER"/>
    <property type="match status" value="1"/>
</dbReference>
<keyword evidence="2" id="KW-1134">Transmembrane beta strand</keyword>
<evidence type="ECO:0000256" key="3">
    <source>
        <dbReference type="ARBA" id="ARBA00022692"/>
    </source>
</evidence>
<dbReference type="InterPro" id="IPR039910">
    <property type="entry name" value="D15-like"/>
</dbReference>
<comment type="caution">
    <text evidence="7">The sequence shown here is derived from an EMBL/GenBank/DDBJ whole genome shotgun (WGS) entry which is preliminary data.</text>
</comment>
<sequence>PAARLEGEITLEIREGLRQLISAVQLAEPEREYPPEIRQVMAQMRAELVGQPYFTRRKLLLRSGLLEAYQELGYPEVRVVVHDRPGENPEDIILLAELTSGAKVRIREIEISGNQRSSDDFILHRLEISPGDIYRDSARRESFRELYRSGLFTRVDIGISPAAAEAEAAEEQRTLLVAVEEAKAQEIFLEAGWGSYEMLRGRVGFIDRNLFGAGRILRLESGASLKGAESKAGITDPWLLESKITADLSVYYRVRQEPAFTRRETGAGLIFSRTLPHQMFASLGYQIRRSDITEIEADTTLESLEVGYAVASIKLQLSRDTRNDIFFPSAGQRAFGAVESAEKALGSNLTFYRFTTGWRHFSSLGNHTVLGLRADAGLILPGSGQDNIPLSERFYSGGENSVRSFREGMLGPKDLAGNPVGGMAYNLLSVELRRRLRDNLAVSLFFDYGNLSPNQSRLEEGETTIASRSEVIDATFSDYFKDFRPGLGAGIQYLLPVGPARLDFAFNPDRRADRHEPDFVIHFSLGMAF</sequence>
<evidence type="ECO:0000256" key="1">
    <source>
        <dbReference type="ARBA" id="ARBA00004370"/>
    </source>
</evidence>
<evidence type="ECO:0000256" key="2">
    <source>
        <dbReference type="ARBA" id="ARBA00022452"/>
    </source>
</evidence>
<protein>
    <submittedName>
        <fullName evidence="7">Outer membrane protein assembly factor</fullName>
    </submittedName>
</protein>
<keyword evidence="4" id="KW-0472">Membrane</keyword>
<accession>A0A7C2TGL4</accession>
<dbReference type="Pfam" id="PF07244">
    <property type="entry name" value="POTRA"/>
    <property type="match status" value="1"/>
</dbReference>
<keyword evidence="3" id="KW-0812">Transmembrane</keyword>
<dbReference type="Proteomes" id="UP000885986">
    <property type="component" value="Unassembled WGS sequence"/>
</dbReference>
<feature type="domain" description="Bacterial surface antigen (D15)" evidence="5">
    <location>
        <begin position="209"/>
        <end position="529"/>
    </location>
</feature>
<evidence type="ECO:0000256" key="4">
    <source>
        <dbReference type="ARBA" id="ARBA00023136"/>
    </source>
</evidence>
<dbReference type="AlphaFoldDB" id="A0A7C2TGL4"/>
<dbReference type="PANTHER" id="PTHR12815:SF18">
    <property type="entry name" value="SORTING AND ASSEMBLY MACHINERY COMPONENT 50 HOMOLOG"/>
    <property type="match status" value="1"/>
</dbReference>
<dbReference type="Pfam" id="PF01103">
    <property type="entry name" value="Omp85"/>
    <property type="match status" value="1"/>
</dbReference>
<dbReference type="InterPro" id="IPR010827">
    <property type="entry name" value="BamA/TamA_POTRA"/>
</dbReference>
<name>A0A7C2TGL4_9BACT</name>
<reference evidence="7" key="1">
    <citation type="journal article" date="2020" name="mSystems">
        <title>Genome- and Community-Level Interaction Insights into Carbon Utilization and Element Cycling Functions of Hydrothermarchaeota in Hydrothermal Sediment.</title>
        <authorList>
            <person name="Zhou Z."/>
            <person name="Liu Y."/>
            <person name="Xu W."/>
            <person name="Pan J."/>
            <person name="Luo Z.H."/>
            <person name="Li M."/>
        </authorList>
    </citation>
    <scope>NUCLEOTIDE SEQUENCE [LARGE SCALE GENOMIC DNA]</scope>
    <source>
        <strain evidence="7">SpSt-1224</strain>
    </source>
</reference>
<proteinExistence type="predicted"/>
<dbReference type="Gene3D" id="2.40.160.50">
    <property type="entry name" value="membrane protein fhac: a member of the omp85/tpsb transporter family"/>
    <property type="match status" value="1"/>
</dbReference>
<evidence type="ECO:0000313" key="7">
    <source>
        <dbReference type="EMBL" id="HET97508.1"/>
    </source>
</evidence>
<dbReference type="EMBL" id="DSDS01000047">
    <property type="protein sequence ID" value="HET97508.1"/>
    <property type="molecule type" value="Genomic_DNA"/>
</dbReference>